<feature type="domain" description="Thiamine pyrophosphate enzyme N-terminal TPP-binding" evidence="15">
    <location>
        <begin position="4"/>
        <end position="117"/>
    </location>
</feature>
<organism evidence="16 17">
    <name type="scientific">Clostridium aromativorans</name>
    <dbReference type="NCBI Taxonomy" id="2836848"/>
    <lineage>
        <taxon>Bacteria</taxon>
        <taxon>Bacillati</taxon>
        <taxon>Bacillota</taxon>
        <taxon>Clostridia</taxon>
        <taxon>Eubacteriales</taxon>
        <taxon>Clostridiaceae</taxon>
        <taxon>Clostridium</taxon>
    </lineage>
</organism>
<dbReference type="PANTHER" id="PTHR18968">
    <property type="entry name" value="THIAMINE PYROPHOSPHATE ENZYMES"/>
    <property type="match status" value="1"/>
</dbReference>
<keyword evidence="8 12" id="KW-0460">Magnesium</keyword>
<feature type="domain" description="Thiamine pyrophosphate enzyme central" evidence="13">
    <location>
        <begin position="196"/>
        <end position="330"/>
    </location>
</feature>
<evidence type="ECO:0000259" key="15">
    <source>
        <dbReference type="Pfam" id="PF02776"/>
    </source>
</evidence>
<evidence type="ECO:0000256" key="4">
    <source>
        <dbReference type="ARBA" id="ARBA00013145"/>
    </source>
</evidence>
<dbReference type="SUPFAM" id="SSF52518">
    <property type="entry name" value="Thiamin diphosphate-binding fold (THDP-binding)"/>
    <property type="match status" value="2"/>
</dbReference>
<dbReference type="Gene3D" id="3.40.50.1220">
    <property type="entry name" value="TPP-binding domain"/>
    <property type="match status" value="1"/>
</dbReference>
<dbReference type="InterPro" id="IPR039368">
    <property type="entry name" value="AHAS_TPP"/>
</dbReference>
<dbReference type="InterPro" id="IPR000399">
    <property type="entry name" value="TPP-bd_CS"/>
</dbReference>
<evidence type="ECO:0000256" key="12">
    <source>
        <dbReference type="RuleBase" id="RU003591"/>
    </source>
</evidence>
<dbReference type="InterPro" id="IPR045229">
    <property type="entry name" value="TPP_enz"/>
</dbReference>
<proteinExistence type="inferred from homology"/>
<evidence type="ECO:0000256" key="2">
    <source>
        <dbReference type="ARBA" id="ARBA00005025"/>
    </source>
</evidence>
<comment type="cofactor">
    <cofactor evidence="12">
        <name>thiamine diphosphate</name>
        <dbReference type="ChEBI" id="CHEBI:58937"/>
    </cofactor>
    <text evidence="12">Binds 1 thiamine pyrophosphate per subunit.</text>
</comment>
<dbReference type="SUPFAM" id="SSF52467">
    <property type="entry name" value="DHS-like NAD/FAD-binding domain"/>
    <property type="match status" value="1"/>
</dbReference>
<gene>
    <name evidence="16" type="primary">ilvB</name>
    <name evidence="16" type="ORF">LN736_11040</name>
</gene>
<dbReference type="Gene3D" id="3.40.50.970">
    <property type="match status" value="2"/>
</dbReference>
<feature type="domain" description="Thiamine pyrophosphate enzyme TPP-binding" evidence="14">
    <location>
        <begin position="387"/>
        <end position="534"/>
    </location>
</feature>
<dbReference type="Pfam" id="PF00205">
    <property type="entry name" value="TPP_enzyme_M"/>
    <property type="match status" value="1"/>
</dbReference>
<evidence type="ECO:0000256" key="11">
    <source>
        <dbReference type="ARBA" id="ARBA00048670"/>
    </source>
</evidence>
<dbReference type="PROSITE" id="PS00187">
    <property type="entry name" value="TPP_ENZYMES"/>
    <property type="match status" value="1"/>
</dbReference>
<evidence type="ECO:0000259" key="14">
    <source>
        <dbReference type="Pfam" id="PF02775"/>
    </source>
</evidence>
<dbReference type="InterPro" id="IPR012001">
    <property type="entry name" value="Thiamin_PyroP_enz_TPP-bd_dom"/>
</dbReference>
<evidence type="ECO:0000256" key="8">
    <source>
        <dbReference type="ARBA" id="ARBA00022842"/>
    </source>
</evidence>
<comment type="similarity">
    <text evidence="3 12">Belongs to the TPP enzyme family.</text>
</comment>
<dbReference type="InterPro" id="IPR029061">
    <property type="entry name" value="THDP-binding"/>
</dbReference>
<dbReference type="EMBL" id="JAJJPB010000013">
    <property type="protein sequence ID" value="MCC9295392.1"/>
    <property type="molecule type" value="Genomic_DNA"/>
</dbReference>
<dbReference type="InterPro" id="IPR029035">
    <property type="entry name" value="DHS-like_NAD/FAD-binding_dom"/>
</dbReference>
<dbReference type="InterPro" id="IPR011766">
    <property type="entry name" value="TPP_enzyme_TPP-bd"/>
</dbReference>
<keyword evidence="7 12" id="KW-0479">Metal-binding</keyword>
<dbReference type="PANTHER" id="PTHR18968:SF13">
    <property type="entry name" value="ACETOLACTATE SYNTHASE CATALYTIC SUBUNIT, MITOCHONDRIAL"/>
    <property type="match status" value="1"/>
</dbReference>
<keyword evidence="10 12" id="KW-0100">Branched-chain amino acid biosynthesis</keyword>
<dbReference type="Pfam" id="PF02776">
    <property type="entry name" value="TPP_enzyme_N"/>
    <property type="match status" value="1"/>
</dbReference>
<sequence>MKLKGAEVLLKCMSEQGVDTVFGYPGGTVLPIYDALYNSKDINHIMTAHEQGATHAADGYARSTGKTGVVIVTSGPGATNTVTGIATAYRDSVPIVVFTGQVSLKLLGKDSFQEVDIRDITSSITKKNYMVEDVKNLAGIVREAFRVAVSGRPGPVVVDIPKDIQESEVEYKPEVDDLAVSKNKIGFNQREFKDRLDEAVDMIDDSERPVIYSGGGAVISGAQRELMELVKKIDSPITCSLMGIGAFPGNNKSYMGMVGMHGNPCSNYAVNNCDLLIAIGARFSDRVISKVEDFAPKAKIIHIDIDSREFDKNISEDISIKGDVREVLKRINKKVKNASHEKWMYRIKQWKSEEKDPFEKNCRLSPKYIMNCLYKITKGDCIITTEVGQNQIWTAQYFKFLKPRTFISSGGLGTMGYGLGASIGASIGNPGKRVINVAGDGSFKMNSVELATVAKYKLPIVQLLLNNHALGMVYQWQDMFYNKRFSSTELGQDVNFMELGKAYGIEAFKIESNDQVEEVLVKALNLNKPVIVECNINRQERVHPIVPPGAAITEIIA</sequence>
<dbReference type="NCBIfam" id="TIGR00118">
    <property type="entry name" value="acolac_lg"/>
    <property type="match status" value="1"/>
</dbReference>
<keyword evidence="6 12" id="KW-0808">Transferase</keyword>
<evidence type="ECO:0000256" key="5">
    <source>
        <dbReference type="ARBA" id="ARBA00022605"/>
    </source>
</evidence>
<evidence type="ECO:0000259" key="13">
    <source>
        <dbReference type="Pfam" id="PF00205"/>
    </source>
</evidence>
<dbReference type="RefSeq" id="WP_229981541.1">
    <property type="nucleotide sequence ID" value="NZ_JAJJPB010000013.1"/>
</dbReference>
<dbReference type="Pfam" id="PF02775">
    <property type="entry name" value="TPP_enzyme_C"/>
    <property type="match status" value="1"/>
</dbReference>
<comment type="catalytic activity">
    <reaction evidence="11 12">
        <text>2 pyruvate + H(+) = (2S)-2-acetolactate + CO2</text>
        <dbReference type="Rhea" id="RHEA:25249"/>
        <dbReference type="ChEBI" id="CHEBI:15361"/>
        <dbReference type="ChEBI" id="CHEBI:15378"/>
        <dbReference type="ChEBI" id="CHEBI:16526"/>
        <dbReference type="ChEBI" id="CHEBI:58476"/>
        <dbReference type="EC" id="2.2.1.6"/>
    </reaction>
</comment>
<dbReference type="EC" id="2.2.1.6" evidence="4 12"/>
<keyword evidence="5 12" id="KW-0028">Amino-acid biosynthesis</keyword>
<evidence type="ECO:0000313" key="16">
    <source>
        <dbReference type="EMBL" id="MCC9295392.1"/>
    </source>
</evidence>
<evidence type="ECO:0000256" key="3">
    <source>
        <dbReference type="ARBA" id="ARBA00007812"/>
    </source>
</evidence>
<keyword evidence="9 12" id="KW-0786">Thiamine pyrophosphate</keyword>
<dbReference type="CDD" id="cd02015">
    <property type="entry name" value="TPP_AHAS"/>
    <property type="match status" value="1"/>
</dbReference>
<dbReference type="InterPro" id="IPR012846">
    <property type="entry name" value="Acetolactate_synth_lsu"/>
</dbReference>
<accession>A0ABS8N6H1</accession>
<keyword evidence="17" id="KW-1185">Reference proteome</keyword>
<dbReference type="InterPro" id="IPR012000">
    <property type="entry name" value="Thiamin_PyroP_enz_cen_dom"/>
</dbReference>
<name>A0ABS8N6H1_9CLOT</name>
<comment type="pathway">
    <text evidence="2 12">Amino-acid biosynthesis; L-valine biosynthesis; L-valine from pyruvate: step 1/4.</text>
</comment>
<evidence type="ECO:0000256" key="10">
    <source>
        <dbReference type="ARBA" id="ARBA00023304"/>
    </source>
</evidence>
<dbReference type="Proteomes" id="UP001165422">
    <property type="component" value="Unassembled WGS sequence"/>
</dbReference>
<evidence type="ECO:0000256" key="7">
    <source>
        <dbReference type="ARBA" id="ARBA00022723"/>
    </source>
</evidence>
<evidence type="ECO:0000256" key="1">
    <source>
        <dbReference type="ARBA" id="ARBA00004974"/>
    </source>
</evidence>
<reference evidence="16" key="1">
    <citation type="submission" date="2021-11" db="EMBL/GenBank/DDBJ databases">
        <authorList>
            <person name="Qingchun L."/>
            <person name="Dong Z."/>
            <person name="Zongwei Q."/>
            <person name="Jia Z."/>
            <person name="Duotao L."/>
        </authorList>
    </citation>
    <scope>NUCLEOTIDE SEQUENCE</scope>
    <source>
        <strain evidence="16">WLY-B-L2</strain>
    </source>
</reference>
<dbReference type="CDD" id="cd07035">
    <property type="entry name" value="TPP_PYR_POX_like"/>
    <property type="match status" value="1"/>
</dbReference>
<evidence type="ECO:0000313" key="17">
    <source>
        <dbReference type="Proteomes" id="UP001165422"/>
    </source>
</evidence>
<evidence type="ECO:0000256" key="6">
    <source>
        <dbReference type="ARBA" id="ARBA00022679"/>
    </source>
</evidence>
<comment type="pathway">
    <text evidence="1 12">Amino-acid biosynthesis; L-isoleucine biosynthesis; L-isoleucine from 2-oxobutanoate: step 1/4.</text>
</comment>
<evidence type="ECO:0000256" key="9">
    <source>
        <dbReference type="ARBA" id="ARBA00023052"/>
    </source>
</evidence>
<comment type="caution">
    <text evidence="16">The sequence shown here is derived from an EMBL/GenBank/DDBJ whole genome shotgun (WGS) entry which is preliminary data.</text>
</comment>
<dbReference type="GO" id="GO:0003984">
    <property type="term" value="F:acetolactate synthase activity"/>
    <property type="evidence" value="ECO:0007669"/>
    <property type="project" value="UniProtKB-EC"/>
</dbReference>
<protein>
    <recommendedName>
        <fullName evidence="4 12">Acetolactate synthase</fullName>
        <ecNumber evidence="4 12">2.2.1.6</ecNumber>
    </recommendedName>
</protein>
<comment type="cofactor">
    <cofactor evidence="12">
        <name>Mg(2+)</name>
        <dbReference type="ChEBI" id="CHEBI:18420"/>
    </cofactor>
    <text evidence="12">Binds 1 Mg(2+) ion per subunit.</text>
</comment>